<gene>
    <name evidence="11" type="ORF">HMN09_00003300</name>
</gene>
<reference evidence="11" key="1">
    <citation type="submission" date="2020-05" db="EMBL/GenBank/DDBJ databases">
        <title>Mycena genomes resolve the evolution of fungal bioluminescence.</title>
        <authorList>
            <person name="Tsai I.J."/>
        </authorList>
    </citation>
    <scope>NUCLEOTIDE SEQUENCE</scope>
    <source>
        <strain evidence="11">110903Hualien_Pintung</strain>
    </source>
</reference>
<feature type="domain" description="DDE Tnp4" evidence="10">
    <location>
        <begin position="332"/>
        <end position="494"/>
    </location>
</feature>
<keyword evidence="4" id="KW-0540">Nuclease</keyword>
<accession>A0A8H6WKQ9</accession>
<organism evidence="11 12">
    <name type="scientific">Mycena chlorophos</name>
    <name type="common">Agaric fungus</name>
    <name type="synonym">Agaricus chlorophos</name>
    <dbReference type="NCBI Taxonomy" id="658473"/>
    <lineage>
        <taxon>Eukaryota</taxon>
        <taxon>Fungi</taxon>
        <taxon>Dikarya</taxon>
        <taxon>Basidiomycota</taxon>
        <taxon>Agaricomycotina</taxon>
        <taxon>Agaricomycetes</taxon>
        <taxon>Agaricomycetidae</taxon>
        <taxon>Agaricales</taxon>
        <taxon>Marasmiineae</taxon>
        <taxon>Mycenaceae</taxon>
        <taxon>Mycena</taxon>
    </lineage>
</organism>
<evidence type="ECO:0000256" key="3">
    <source>
        <dbReference type="ARBA" id="ARBA00006958"/>
    </source>
</evidence>
<dbReference type="AlphaFoldDB" id="A0A8H6WKQ9"/>
<dbReference type="Pfam" id="PF13359">
    <property type="entry name" value="DDE_Tnp_4"/>
    <property type="match status" value="1"/>
</dbReference>
<feature type="region of interest" description="Disordered" evidence="8">
    <location>
        <begin position="94"/>
        <end position="166"/>
    </location>
</feature>
<dbReference type="GO" id="GO:0046872">
    <property type="term" value="F:metal ion binding"/>
    <property type="evidence" value="ECO:0007669"/>
    <property type="project" value="UniProtKB-KW"/>
</dbReference>
<dbReference type="GO" id="GO:0016787">
    <property type="term" value="F:hydrolase activity"/>
    <property type="evidence" value="ECO:0007669"/>
    <property type="project" value="UniProtKB-KW"/>
</dbReference>
<feature type="chain" id="PRO_5034152901" evidence="9">
    <location>
        <begin position="30"/>
        <end position="544"/>
    </location>
</feature>
<dbReference type="OrthoDB" id="2641813at2759"/>
<evidence type="ECO:0000256" key="5">
    <source>
        <dbReference type="ARBA" id="ARBA00022723"/>
    </source>
</evidence>
<keyword evidence="7" id="KW-0539">Nucleus</keyword>
<evidence type="ECO:0000313" key="12">
    <source>
        <dbReference type="Proteomes" id="UP000613580"/>
    </source>
</evidence>
<evidence type="ECO:0000256" key="1">
    <source>
        <dbReference type="ARBA" id="ARBA00001968"/>
    </source>
</evidence>
<dbReference type="GO" id="GO:0004518">
    <property type="term" value="F:nuclease activity"/>
    <property type="evidence" value="ECO:0007669"/>
    <property type="project" value="UniProtKB-KW"/>
</dbReference>
<evidence type="ECO:0000256" key="9">
    <source>
        <dbReference type="SAM" id="SignalP"/>
    </source>
</evidence>
<keyword evidence="6" id="KW-0378">Hydrolase</keyword>
<evidence type="ECO:0000256" key="2">
    <source>
        <dbReference type="ARBA" id="ARBA00004123"/>
    </source>
</evidence>
<name>A0A8H6WKQ9_MYCCL</name>
<keyword evidence="12" id="KW-1185">Reference proteome</keyword>
<evidence type="ECO:0000256" key="6">
    <source>
        <dbReference type="ARBA" id="ARBA00022801"/>
    </source>
</evidence>
<evidence type="ECO:0000313" key="11">
    <source>
        <dbReference type="EMBL" id="KAF7322259.1"/>
    </source>
</evidence>
<feature type="compositionally biased region" description="Acidic residues" evidence="8">
    <location>
        <begin position="126"/>
        <end position="137"/>
    </location>
</feature>
<dbReference type="PANTHER" id="PTHR22930">
    <property type="match status" value="1"/>
</dbReference>
<proteinExistence type="inferred from homology"/>
<sequence>MTTAFALLDFALAAAIVLLLLLKLFCAEAQRLPPGPPADPILGHLRCVPQSRAPDVFHDWARTYDTSRLTAGPPLASRSHAHPAHPRRLLRNTAKHAAKQRQWRRQARQRREADEGAVTGPLLALDLDDPVDDDADSSAESISSLSSLSRSSDDGPDAETDPEDARYLREYGAVREYIDYLTTTRILFPHEVDKEEQLTLVLEKYKSNDVPRFRRNLRVPPSTFDALLARIEAHPIFLGGEGNTSQTPVKHQLAIALYRFGHFGNAASVESIAQWAGKSAGTVVNATRRVMIAFLSMHDEVVRWPTDAEREQAKQWVEETTCAGWRNGWLFVDGTLVPLADKPGYHGEAYFDRKSNYSLNVQLINTPNLRIVDYVIDPTGSMHDSTAFRESRTYRERDQLLQRNEWIWADSAYALLDWVITPYKKPANSETRQPDIQLLCLFELTTIQVRIRSEHAVGFLKGRFQSLRGLRQQIKNEHDHRRAIEWIRACVIIHTLVHEIETDGADEDFDEELRGAGADSDESDSEDFGGVAREGVRETAGQPS</sequence>
<evidence type="ECO:0000256" key="4">
    <source>
        <dbReference type="ARBA" id="ARBA00022722"/>
    </source>
</evidence>
<dbReference type="PANTHER" id="PTHR22930:SF85">
    <property type="entry name" value="GH03217P-RELATED"/>
    <property type="match status" value="1"/>
</dbReference>
<feature type="compositionally biased region" description="Basic residues" evidence="8">
    <location>
        <begin position="94"/>
        <end position="108"/>
    </location>
</feature>
<dbReference type="EMBL" id="JACAZE010000001">
    <property type="protein sequence ID" value="KAF7322259.1"/>
    <property type="molecule type" value="Genomic_DNA"/>
</dbReference>
<dbReference type="InterPro" id="IPR045249">
    <property type="entry name" value="HARBI1-like"/>
</dbReference>
<evidence type="ECO:0000259" key="10">
    <source>
        <dbReference type="Pfam" id="PF13359"/>
    </source>
</evidence>
<feature type="region of interest" description="Disordered" evidence="8">
    <location>
        <begin position="507"/>
        <end position="544"/>
    </location>
</feature>
<comment type="cofactor">
    <cofactor evidence="1">
        <name>a divalent metal cation</name>
        <dbReference type="ChEBI" id="CHEBI:60240"/>
    </cofactor>
</comment>
<feature type="compositionally biased region" description="Low complexity" evidence="8">
    <location>
        <begin position="138"/>
        <end position="150"/>
    </location>
</feature>
<comment type="subcellular location">
    <subcellularLocation>
        <location evidence="2">Nucleus</location>
    </subcellularLocation>
</comment>
<dbReference type="Proteomes" id="UP000613580">
    <property type="component" value="Unassembled WGS sequence"/>
</dbReference>
<feature type="signal peptide" evidence="9">
    <location>
        <begin position="1"/>
        <end position="29"/>
    </location>
</feature>
<evidence type="ECO:0000256" key="8">
    <source>
        <dbReference type="SAM" id="MobiDB-lite"/>
    </source>
</evidence>
<comment type="similarity">
    <text evidence="3">Belongs to the HARBI1 family.</text>
</comment>
<evidence type="ECO:0000256" key="7">
    <source>
        <dbReference type="ARBA" id="ARBA00023242"/>
    </source>
</evidence>
<dbReference type="GO" id="GO:0005634">
    <property type="term" value="C:nucleus"/>
    <property type="evidence" value="ECO:0007669"/>
    <property type="project" value="UniProtKB-SubCell"/>
</dbReference>
<comment type="caution">
    <text evidence="11">The sequence shown here is derived from an EMBL/GenBank/DDBJ whole genome shotgun (WGS) entry which is preliminary data.</text>
</comment>
<keyword evidence="5" id="KW-0479">Metal-binding</keyword>
<protein>
    <submittedName>
        <fullName evidence="11">DDE Tnp4 domain-containing protein</fullName>
    </submittedName>
</protein>
<dbReference type="InterPro" id="IPR027806">
    <property type="entry name" value="HARBI1_dom"/>
</dbReference>
<keyword evidence="9" id="KW-0732">Signal</keyword>